<keyword evidence="5" id="KW-1133">Transmembrane helix</keyword>
<dbReference type="AlphaFoldDB" id="C5LAA9"/>
<evidence type="ECO:0000256" key="3">
    <source>
        <dbReference type="ARBA" id="ARBA00022833"/>
    </source>
</evidence>
<dbReference type="GO" id="GO:0008270">
    <property type="term" value="F:zinc ion binding"/>
    <property type="evidence" value="ECO:0007669"/>
    <property type="project" value="UniProtKB-KW"/>
</dbReference>
<feature type="transmembrane region" description="Helical" evidence="5">
    <location>
        <begin position="50"/>
        <end position="71"/>
    </location>
</feature>
<dbReference type="PANTHER" id="PTHR45969:SF69">
    <property type="entry name" value="FINGER DOMAIN PROTEIN, PUTATIVE (AFU_ORTHOLOGUE AFUA_3G12190)-RELATED"/>
    <property type="match status" value="1"/>
</dbReference>
<keyword evidence="1" id="KW-0479">Metal-binding</keyword>
<dbReference type="OMA" id="RREYSKQ"/>
<dbReference type="PROSITE" id="PS50089">
    <property type="entry name" value="ZF_RING_2"/>
    <property type="match status" value="1"/>
</dbReference>
<organism evidence="8">
    <name type="scientific">Perkinsus marinus (strain ATCC 50983 / TXsc)</name>
    <dbReference type="NCBI Taxonomy" id="423536"/>
    <lineage>
        <taxon>Eukaryota</taxon>
        <taxon>Sar</taxon>
        <taxon>Alveolata</taxon>
        <taxon>Perkinsozoa</taxon>
        <taxon>Perkinsea</taxon>
        <taxon>Perkinsida</taxon>
        <taxon>Perkinsidae</taxon>
        <taxon>Perkinsus</taxon>
    </lineage>
</organism>
<dbReference type="InterPro" id="IPR001841">
    <property type="entry name" value="Znf_RING"/>
</dbReference>
<protein>
    <submittedName>
        <fullName evidence="7">RING-H2 finger protein ATL2N, putative</fullName>
    </submittedName>
</protein>
<keyword evidence="8" id="KW-1185">Reference proteome</keyword>
<accession>C5LAA9</accession>
<evidence type="ECO:0000256" key="1">
    <source>
        <dbReference type="ARBA" id="ARBA00022723"/>
    </source>
</evidence>
<gene>
    <name evidence="7" type="ORF">Pmar_PMAR006132</name>
</gene>
<name>C5LAA9_PERM5</name>
<dbReference type="EMBL" id="GG680729">
    <property type="protein sequence ID" value="EER06365.1"/>
    <property type="molecule type" value="Genomic_DNA"/>
</dbReference>
<evidence type="ECO:0000256" key="2">
    <source>
        <dbReference type="ARBA" id="ARBA00022771"/>
    </source>
</evidence>
<keyword evidence="2 4" id="KW-0863">Zinc-finger</keyword>
<proteinExistence type="predicted"/>
<dbReference type="Proteomes" id="UP000007800">
    <property type="component" value="Unassembled WGS sequence"/>
</dbReference>
<feature type="domain" description="RING-type" evidence="6">
    <location>
        <begin position="127"/>
        <end position="176"/>
    </location>
</feature>
<dbReference type="Pfam" id="PF13639">
    <property type="entry name" value="zf-RING_2"/>
    <property type="match status" value="1"/>
</dbReference>
<evidence type="ECO:0000313" key="7">
    <source>
        <dbReference type="EMBL" id="EER06365.1"/>
    </source>
</evidence>
<keyword evidence="5" id="KW-0812">Transmembrane</keyword>
<dbReference type="Gene3D" id="3.30.40.10">
    <property type="entry name" value="Zinc/RING finger domain, C3HC4 (zinc finger)"/>
    <property type="match status" value="1"/>
</dbReference>
<dbReference type="OrthoDB" id="439844at2759"/>
<dbReference type="GeneID" id="9065403"/>
<evidence type="ECO:0000256" key="4">
    <source>
        <dbReference type="PROSITE-ProRule" id="PRU00175"/>
    </source>
</evidence>
<dbReference type="SUPFAM" id="SSF57850">
    <property type="entry name" value="RING/U-box"/>
    <property type="match status" value="1"/>
</dbReference>
<evidence type="ECO:0000259" key="6">
    <source>
        <dbReference type="PROSITE" id="PS50089"/>
    </source>
</evidence>
<dbReference type="PANTHER" id="PTHR45969">
    <property type="entry name" value="RING ZINC FINGER PROTEIN-RELATED"/>
    <property type="match status" value="1"/>
</dbReference>
<sequence length="187" mass="21102">MSFVKLKRALSASCTCRYRYSWCVWALGFVALSTAVVLSSHLHRKPFESALYLIVVAVLPPILIISYAYLAECELIGASGRLSRASTLNASARREYSKQWKIWSSGHTKCVSIASLSREHAEKGECCSICLAEFEVDDTVRELPCRHILHEQCFQHFFYGHFPLGAKKQHECPLCREPLGPFLDCSL</sequence>
<evidence type="ECO:0000256" key="5">
    <source>
        <dbReference type="SAM" id="Phobius"/>
    </source>
</evidence>
<dbReference type="GO" id="GO:0061630">
    <property type="term" value="F:ubiquitin protein ligase activity"/>
    <property type="evidence" value="ECO:0007669"/>
    <property type="project" value="TreeGrafter"/>
</dbReference>
<dbReference type="SMART" id="SM00184">
    <property type="entry name" value="RING"/>
    <property type="match status" value="1"/>
</dbReference>
<keyword evidence="3" id="KW-0862">Zinc</keyword>
<dbReference type="InParanoid" id="C5LAA9"/>
<keyword evidence="5" id="KW-0472">Membrane</keyword>
<reference evidence="7 8" key="1">
    <citation type="submission" date="2008-07" db="EMBL/GenBank/DDBJ databases">
        <authorList>
            <person name="El-Sayed N."/>
            <person name="Caler E."/>
            <person name="Inman J."/>
            <person name="Amedeo P."/>
            <person name="Hass B."/>
            <person name="Wortman J."/>
        </authorList>
    </citation>
    <scope>NUCLEOTIDE SEQUENCE [LARGE SCALE GENOMIC DNA]</scope>
    <source>
        <strain evidence="8">ATCC 50983 / TXsc</strain>
    </source>
</reference>
<dbReference type="GO" id="GO:0016567">
    <property type="term" value="P:protein ubiquitination"/>
    <property type="evidence" value="ECO:0007669"/>
    <property type="project" value="TreeGrafter"/>
</dbReference>
<feature type="transmembrane region" description="Helical" evidence="5">
    <location>
        <begin position="20"/>
        <end position="38"/>
    </location>
</feature>
<dbReference type="InterPro" id="IPR013083">
    <property type="entry name" value="Znf_RING/FYVE/PHD"/>
</dbReference>
<evidence type="ECO:0000313" key="8">
    <source>
        <dbReference type="Proteomes" id="UP000007800"/>
    </source>
</evidence>
<dbReference type="RefSeq" id="XP_002774549.1">
    <property type="nucleotide sequence ID" value="XM_002774503.1"/>
</dbReference>